<evidence type="ECO:0000256" key="2">
    <source>
        <dbReference type="SAM" id="Phobius"/>
    </source>
</evidence>
<protein>
    <recommendedName>
        <fullName evidence="5">Prepilin-type N-terminal cleavage/methylation domain-containing protein</fullName>
    </recommendedName>
</protein>
<sequence>MNNRKIGELCCKHGFTLIEMVGVLAIMAILSAMIVPNVVKQMQGARQDVEDQTLDIMADGLVSYVLENRIIPPSGYGQGVWSENIATQTGLPEKQIYINNADCNRRYWFDPSTDLNGLSGGGGVYNQNTVSATNFSGYTTGLTASPPVNPRAMIISDLSTGCTQTINNVANTAQNFSAVWNQVNSATDPLVEGSKLKIKRINFSQLFETVTLQSGNGSLSSRRSYTNPNSTTPQSGTPGPIIVYPLITVEKNSHIYSIAYSTGGFEPTNLQGGTALLNIGYTSGGSQFVSAANVTSGVTAIPVSVNYTSTADINISSELTIAGANVFNGNSGFIDTTVGYNGEPQYKLEGQLGDPTVIVISTPGTPEIISFNVINGTSLYLYDQSWTIGNPSGNMLHSSVIKESESYTYSPGPIPSWSR</sequence>
<evidence type="ECO:0000256" key="1">
    <source>
        <dbReference type="SAM" id="MobiDB-lite"/>
    </source>
</evidence>
<dbReference type="Proteomes" id="UP000030652">
    <property type="component" value="Unassembled WGS sequence"/>
</dbReference>
<evidence type="ECO:0000313" key="4">
    <source>
        <dbReference type="Proteomes" id="UP000030652"/>
    </source>
</evidence>
<accession>A0A0B0ER85</accession>
<keyword evidence="2" id="KW-1133">Transmembrane helix</keyword>
<reference evidence="3 4" key="1">
    <citation type="submission" date="2014-10" db="EMBL/GenBank/DDBJ databases">
        <title>Draft genome of anammox bacterium scalindua brodae, obtained using differential coverage binning of sequence data from two enrichment reactors.</title>
        <authorList>
            <person name="Speth D.R."/>
            <person name="Russ L."/>
            <person name="Kartal B."/>
            <person name="Op den Camp H.J."/>
            <person name="Dutilh B.E."/>
            <person name="Jetten M.S."/>
        </authorList>
    </citation>
    <scope>NUCLEOTIDE SEQUENCE [LARGE SCALE GENOMIC DNA]</scope>
    <source>
        <strain evidence="3">RU1</strain>
    </source>
</reference>
<dbReference type="NCBIfam" id="TIGR02532">
    <property type="entry name" value="IV_pilin_GFxxxE"/>
    <property type="match status" value="1"/>
</dbReference>
<dbReference type="AlphaFoldDB" id="A0A0B0ER85"/>
<gene>
    <name evidence="3" type="ORF">SCABRO_01109</name>
</gene>
<keyword evidence="2" id="KW-0472">Membrane</keyword>
<comment type="caution">
    <text evidence="3">The sequence shown here is derived from an EMBL/GenBank/DDBJ whole genome shotgun (WGS) entry which is preliminary data.</text>
</comment>
<dbReference type="EMBL" id="JRYO01000071">
    <property type="protein sequence ID" value="KHE93190.1"/>
    <property type="molecule type" value="Genomic_DNA"/>
</dbReference>
<evidence type="ECO:0008006" key="5">
    <source>
        <dbReference type="Google" id="ProtNLM"/>
    </source>
</evidence>
<dbReference type="PROSITE" id="PS00409">
    <property type="entry name" value="PROKAR_NTER_METHYL"/>
    <property type="match status" value="1"/>
</dbReference>
<proteinExistence type="predicted"/>
<dbReference type="Pfam" id="PF07963">
    <property type="entry name" value="N_methyl"/>
    <property type="match status" value="1"/>
</dbReference>
<dbReference type="InterPro" id="IPR012902">
    <property type="entry name" value="N_methyl_site"/>
</dbReference>
<organism evidence="3 4">
    <name type="scientific">Candidatus Scalindua brodae</name>
    <dbReference type="NCBI Taxonomy" id="237368"/>
    <lineage>
        <taxon>Bacteria</taxon>
        <taxon>Pseudomonadati</taxon>
        <taxon>Planctomycetota</taxon>
        <taxon>Candidatus Brocadiia</taxon>
        <taxon>Candidatus Brocadiales</taxon>
        <taxon>Candidatus Scalinduaceae</taxon>
        <taxon>Candidatus Scalindua</taxon>
    </lineage>
</organism>
<dbReference type="InterPro" id="IPR045584">
    <property type="entry name" value="Pilin-like"/>
</dbReference>
<keyword evidence="2" id="KW-0812">Transmembrane</keyword>
<name>A0A0B0ER85_9BACT</name>
<feature type="region of interest" description="Disordered" evidence="1">
    <location>
        <begin position="215"/>
        <end position="237"/>
    </location>
</feature>
<dbReference type="Gene3D" id="3.30.700.10">
    <property type="entry name" value="Glycoprotein, Type 4 Pilin"/>
    <property type="match status" value="1"/>
</dbReference>
<dbReference type="SUPFAM" id="SSF54523">
    <property type="entry name" value="Pili subunits"/>
    <property type="match status" value="1"/>
</dbReference>
<evidence type="ECO:0000313" key="3">
    <source>
        <dbReference type="EMBL" id="KHE93190.1"/>
    </source>
</evidence>
<feature type="transmembrane region" description="Helical" evidence="2">
    <location>
        <begin position="21"/>
        <end position="39"/>
    </location>
</feature>